<feature type="transmembrane region" description="Helical" evidence="7">
    <location>
        <begin position="424"/>
        <end position="446"/>
    </location>
</feature>
<keyword evidence="3 7" id="KW-1133">Transmembrane helix</keyword>
<dbReference type="InterPro" id="IPR020846">
    <property type="entry name" value="MFS_dom"/>
</dbReference>
<dbReference type="GO" id="GO:0016020">
    <property type="term" value="C:membrane"/>
    <property type="evidence" value="ECO:0007669"/>
    <property type="project" value="UniProtKB-SubCell"/>
</dbReference>
<protein>
    <submittedName>
        <fullName evidence="9">Putative sugar transporter</fullName>
    </submittedName>
</protein>
<evidence type="ECO:0000256" key="1">
    <source>
        <dbReference type="ARBA" id="ARBA00004141"/>
    </source>
</evidence>
<dbReference type="PRINTS" id="PR00171">
    <property type="entry name" value="SUGRTRNSPORT"/>
</dbReference>
<dbReference type="PANTHER" id="PTHR23503:SF127">
    <property type="entry name" value="FI08437P-RELATED"/>
    <property type="match status" value="1"/>
</dbReference>
<dbReference type="InterPro" id="IPR005828">
    <property type="entry name" value="MFS_sugar_transport-like"/>
</dbReference>
<reference evidence="9" key="1">
    <citation type="submission" date="2016-12" db="EMBL/GenBank/DDBJ databases">
        <title>An insight into the sialome and mialome of the sand fly, Nyssomyia neivai.</title>
        <authorList>
            <person name="Sebastian V."/>
            <person name="Goulart T.M."/>
            <person name="Oliveira W."/>
            <person name="Calvo E."/>
            <person name="Oliveira L.F."/>
            <person name="Pinto M.C."/>
            <person name="Rosselino A.M."/>
            <person name="Ribeiro J.M."/>
        </authorList>
    </citation>
    <scope>NUCLEOTIDE SEQUENCE</scope>
</reference>
<comment type="subcellular location">
    <subcellularLocation>
        <location evidence="1">Membrane</location>
        <topology evidence="1">Multi-pass membrane protein</topology>
    </subcellularLocation>
</comment>
<dbReference type="Pfam" id="PF00083">
    <property type="entry name" value="Sugar_tr"/>
    <property type="match status" value="1"/>
</dbReference>
<keyword evidence="5" id="KW-0325">Glycoprotein</keyword>
<feature type="transmembrane region" description="Helical" evidence="7">
    <location>
        <begin position="452"/>
        <end position="473"/>
    </location>
</feature>
<feature type="transmembrane region" description="Helical" evidence="7">
    <location>
        <begin position="359"/>
        <end position="379"/>
    </location>
</feature>
<sequence length="500" mass="54840">MTDQKASFLPPSPQSEQSRFSEAEKMGFLLILVALSTTFGTAVPVGYTIGVVNAPAEYMRNWCNASFLERYGSTLTENSLDILWASIVSVFLIGGCAGSLGGAWIADNLGRKKSLIVCGVLFVIAALFFIFCRMANSVEMLIIGRLIIGFASGLTTTTLPMYLLELAPLALRGTLGVFCSIGVTGGVVVGQVFSLQEVFGTDELWHWALSFYVVLVVVCFVMAPWWPESPKYLYLTANKKDEAKMVLLRLRGNDPNFVQYELEEMNQEQVDKSETRSVKSVISDPALLLPIVLVCALQGGQQLSGVNAVFYYSVSIFESAGLSSTNAKWANLGAGCLNLTTAFFTPLLMKYVNRRPISMISCAGSAVFLFILTFVVNYINYAPWMAYKCIACILFYVFFFQLGLGPIPFFIGSELCSVQHRAPVMSLGSLSSWTGNFIVGISFPILQSLWGALVFLPFVVVCLGVFTLLYFYLPETRGKIVSDITPLVSKGFKKPYGTTQ</sequence>
<comment type="similarity">
    <text evidence="6">Belongs to the major facilitator superfamily. Sugar transporter (TC 2.A.1.1) family.</text>
</comment>
<dbReference type="PROSITE" id="PS00216">
    <property type="entry name" value="SUGAR_TRANSPORT_1"/>
    <property type="match status" value="1"/>
</dbReference>
<dbReference type="SUPFAM" id="SSF103473">
    <property type="entry name" value="MFS general substrate transporter"/>
    <property type="match status" value="1"/>
</dbReference>
<feature type="domain" description="Major facilitator superfamily (MFS) profile" evidence="8">
    <location>
        <begin position="34"/>
        <end position="477"/>
    </location>
</feature>
<evidence type="ECO:0000256" key="6">
    <source>
        <dbReference type="RuleBase" id="RU003346"/>
    </source>
</evidence>
<evidence type="ECO:0000256" key="3">
    <source>
        <dbReference type="ARBA" id="ARBA00022989"/>
    </source>
</evidence>
<dbReference type="PANTHER" id="PTHR23503">
    <property type="entry name" value="SOLUTE CARRIER FAMILY 2"/>
    <property type="match status" value="1"/>
</dbReference>
<evidence type="ECO:0000256" key="2">
    <source>
        <dbReference type="ARBA" id="ARBA00022692"/>
    </source>
</evidence>
<name>A0A1L8DF70_9DIPT</name>
<feature type="transmembrane region" description="Helical" evidence="7">
    <location>
        <begin position="175"/>
        <end position="193"/>
    </location>
</feature>
<feature type="transmembrane region" description="Helical" evidence="7">
    <location>
        <begin position="205"/>
        <end position="226"/>
    </location>
</feature>
<dbReference type="InterPro" id="IPR005829">
    <property type="entry name" value="Sugar_transporter_CS"/>
</dbReference>
<dbReference type="AlphaFoldDB" id="A0A1L8DF70"/>
<keyword evidence="6" id="KW-0813">Transport</keyword>
<dbReference type="InterPro" id="IPR045263">
    <property type="entry name" value="GLUT"/>
</dbReference>
<organism evidence="9">
    <name type="scientific">Nyssomyia neivai</name>
    <dbReference type="NCBI Taxonomy" id="330878"/>
    <lineage>
        <taxon>Eukaryota</taxon>
        <taxon>Metazoa</taxon>
        <taxon>Ecdysozoa</taxon>
        <taxon>Arthropoda</taxon>
        <taxon>Hexapoda</taxon>
        <taxon>Insecta</taxon>
        <taxon>Pterygota</taxon>
        <taxon>Neoptera</taxon>
        <taxon>Endopterygota</taxon>
        <taxon>Diptera</taxon>
        <taxon>Nematocera</taxon>
        <taxon>Psychodoidea</taxon>
        <taxon>Psychodidae</taxon>
        <taxon>Nyssomyia</taxon>
    </lineage>
</organism>
<dbReference type="InterPro" id="IPR003663">
    <property type="entry name" value="Sugar/inositol_transpt"/>
</dbReference>
<dbReference type="PROSITE" id="PS00217">
    <property type="entry name" value="SUGAR_TRANSPORT_2"/>
    <property type="match status" value="1"/>
</dbReference>
<feature type="transmembrane region" description="Helical" evidence="7">
    <location>
        <begin position="142"/>
        <end position="163"/>
    </location>
</feature>
<proteinExistence type="inferred from homology"/>
<evidence type="ECO:0000256" key="7">
    <source>
        <dbReference type="SAM" id="Phobius"/>
    </source>
</evidence>
<accession>A0A1L8DF70</accession>
<evidence type="ECO:0000259" key="8">
    <source>
        <dbReference type="PROSITE" id="PS50850"/>
    </source>
</evidence>
<dbReference type="GO" id="GO:0015149">
    <property type="term" value="F:hexose transmembrane transporter activity"/>
    <property type="evidence" value="ECO:0007669"/>
    <property type="project" value="TreeGrafter"/>
</dbReference>
<dbReference type="CDD" id="cd17357">
    <property type="entry name" value="MFS_GLUT_Class1_2_like"/>
    <property type="match status" value="1"/>
</dbReference>
<dbReference type="NCBIfam" id="TIGR00879">
    <property type="entry name" value="SP"/>
    <property type="match status" value="1"/>
</dbReference>
<feature type="transmembrane region" description="Helical" evidence="7">
    <location>
        <begin position="115"/>
        <end position="136"/>
    </location>
</feature>
<feature type="transmembrane region" description="Helical" evidence="7">
    <location>
        <begin position="82"/>
        <end position="103"/>
    </location>
</feature>
<dbReference type="PROSITE" id="PS50850">
    <property type="entry name" value="MFS"/>
    <property type="match status" value="1"/>
</dbReference>
<feature type="transmembrane region" description="Helical" evidence="7">
    <location>
        <begin position="385"/>
        <end position="412"/>
    </location>
</feature>
<keyword evidence="9" id="KW-0762">Sugar transport</keyword>
<evidence type="ECO:0000313" key="9">
    <source>
        <dbReference type="EMBL" id="JAV05078.1"/>
    </source>
</evidence>
<feature type="transmembrane region" description="Helical" evidence="7">
    <location>
        <begin position="28"/>
        <end position="49"/>
    </location>
</feature>
<evidence type="ECO:0000256" key="4">
    <source>
        <dbReference type="ARBA" id="ARBA00023136"/>
    </source>
</evidence>
<keyword evidence="2 7" id="KW-0812">Transmembrane</keyword>
<dbReference type="InterPro" id="IPR036259">
    <property type="entry name" value="MFS_trans_sf"/>
</dbReference>
<dbReference type="Gene3D" id="1.20.1250.20">
    <property type="entry name" value="MFS general substrate transporter like domains"/>
    <property type="match status" value="1"/>
</dbReference>
<keyword evidence="4 7" id="KW-0472">Membrane</keyword>
<evidence type="ECO:0000256" key="5">
    <source>
        <dbReference type="ARBA" id="ARBA00023180"/>
    </source>
</evidence>
<dbReference type="EMBL" id="GFDF01009006">
    <property type="protein sequence ID" value="JAV05078.1"/>
    <property type="molecule type" value="Transcribed_RNA"/>
</dbReference>